<dbReference type="InterPro" id="IPR036271">
    <property type="entry name" value="Tet_transcr_reg_TetR-rel_C_sf"/>
</dbReference>
<evidence type="ECO:0000256" key="1">
    <source>
        <dbReference type="ARBA" id="ARBA00023015"/>
    </source>
</evidence>
<dbReference type="SUPFAM" id="SSF46689">
    <property type="entry name" value="Homeodomain-like"/>
    <property type="match status" value="1"/>
</dbReference>
<keyword evidence="7" id="KW-1185">Reference proteome</keyword>
<evidence type="ECO:0000313" key="6">
    <source>
        <dbReference type="EMBL" id="MBE1561278.1"/>
    </source>
</evidence>
<evidence type="ECO:0000256" key="4">
    <source>
        <dbReference type="PROSITE-ProRule" id="PRU00335"/>
    </source>
</evidence>
<dbReference type="Gene3D" id="1.10.10.60">
    <property type="entry name" value="Homeodomain-like"/>
    <property type="match status" value="1"/>
</dbReference>
<reference evidence="6 7" key="1">
    <citation type="submission" date="2020-10" db="EMBL/GenBank/DDBJ databases">
        <title>Sequencing the genomes of 1000 actinobacteria strains.</title>
        <authorList>
            <person name="Klenk H.-P."/>
        </authorList>
    </citation>
    <scope>NUCLEOTIDE SEQUENCE [LARGE SCALE GENOMIC DNA]</scope>
    <source>
        <strain evidence="6 7">DSM 43748</strain>
    </source>
</reference>
<comment type="caution">
    <text evidence="6">The sequence shown here is derived from an EMBL/GenBank/DDBJ whole genome shotgun (WGS) entry which is preliminary data.</text>
</comment>
<dbReference type="PANTHER" id="PTHR30055">
    <property type="entry name" value="HTH-TYPE TRANSCRIPTIONAL REGULATOR RUTR"/>
    <property type="match status" value="1"/>
</dbReference>
<dbReference type="Gene3D" id="1.10.357.10">
    <property type="entry name" value="Tetracycline Repressor, domain 2"/>
    <property type="match status" value="1"/>
</dbReference>
<name>A0ABR9KGX5_9ACTN</name>
<evidence type="ECO:0000256" key="3">
    <source>
        <dbReference type="ARBA" id="ARBA00023163"/>
    </source>
</evidence>
<protein>
    <submittedName>
        <fullName evidence="6">AcrR family transcriptional regulator</fullName>
    </submittedName>
</protein>
<dbReference type="SUPFAM" id="SSF48498">
    <property type="entry name" value="Tetracyclin repressor-like, C-terminal domain"/>
    <property type="match status" value="1"/>
</dbReference>
<proteinExistence type="predicted"/>
<gene>
    <name evidence="6" type="ORF">H4W81_004057</name>
</gene>
<dbReference type="InterPro" id="IPR025996">
    <property type="entry name" value="MT1864/Rv1816-like_C"/>
</dbReference>
<feature type="domain" description="HTH tetR-type" evidence="5">
    <location>
        <begin position="13"/>
        <end position="73"/>
    </location>
</feature>
<dbReference type="Proteomes" id="UP000661607">
    <property type="component" value="Unassembled WGS sequence"/>
</dbReference>
<feature type="DNA-binding region" description="H-T-H motif" evidence="4">
    <location>
        <begin position="36"/>
        <end position="55"/>
    </location>
</feature>
<keyword evidence="3" id="KW-0804">Transcription</keyword>
<evidence type="ECO:0000259" key="5">
    <source>
        <dbReference type="PROSITE" id="PS50977"/>
    </source>
</evidence>
<dbReference type="Pfam" id="PF13305">
    <property type="entry name" value="TetR_C_33"/>
    <property type="match status" value="1"/>
</dbReference>
<dbReference type="EMBL" id="JADBEF010000001">
    <property type="protein sequence ID" value="MBE1561278.1"/>
    <property type="molecule type" value="Genomic_DNA"/>
</dbReference>
<evidence type="ECO:0000256" key="2">
    <source>
        <dbReference type="ARBA" id="ARBA00023125"/>
    </source>
</evidence>
<dbReference type="PANTHER" id="PTHR30055:SF209">
    <property type="entry name" value="POSSIBLE TRANSCRIPTIONAL REGULATORY PROTEIN (PROBABLY TETR-FAMILY)"/>
    <property type="match status" value="1"/>
</dbReference>
<dbReference type="InterPro" id="IPR001647">
    <property type="entry name" value="HTH_TetR"/>
</dbReference>
<dbReference type="RefSeq" id="WP_192776219.1">
    <property type="nucleotide sequence ID" value="NZ_BAAASY010000020.1"/>
</dbReference>
<accession>A0ABR9KGX5</accession>
<keyword evidence="2 4" id="KW-0238">DNA-binding</keyword>
<sequence>MTAYQQAQQAGQQAVRAAILDAATHLLVTEGARALTVRGISGAVGCSTKVIYTLFGGKEGLAQALWLEGFARFERRLLAAGGDPDPLVRLMECGIAYRAYALDEPDYYRVMFQGALPGFVPSPEALAAARRAFDILTAHVSACLEAGRLRGGTAEEIADLLWMAVHGATSLELAGHLTKEQAERRYRLLCVSMLSAFLTSDERTAP</sequence>
<organism evidence="6 7">
    <name type="scientific">Nonomuraea africana</name>
    <dbReference type="NCBI Taxonomy" id="46171"/>
    <lineage>
        <taxon>Bacteria</taxon>
        <taxon>Bacillati</taxon>
        <taxon>Actinomycetota</taxon>
        <taxon>Actinomycetes</taxon>
        <taxon>Streptosporangiales</taxon>
        <taxon>Streptosporangiaceae</taxon>
        <taxon>Nonomuraea</taxon>
    </lineage>
</organism>
<dbReference type="Pfam" id="PF00440">
    <property type="entry name" value="TetR_N"/>
    <property type="match status" value="1"/>
</dbReference>
<dbReference type="InterPro" id="IPR009057">
    <property type="entry name" value="Homeodomain-like_sf"/>
</dbReference>
<evidence type="ECO:0000313" key="7">
    <source>
        <dbReference type="Proteomes" id="UP000661607"/>
    </source>
</evidence>
<keyword evidence="1" id="KW-0805">Transcription regulation</keyword>
<dbReference type="PROSITE" id="PS50977">
    <property type="entry name" value="HTH_TETR_2"/>
    <property type="match status" value="1"/>
</dbReference>
<dbReference type="InterPro" id="IPR050109">
    <property type="entry name" value="HTH-type_TetR-like_transc_reg"/>
</dbReference>